<dbReference type="EMBL" id="VZOJ01000019">
    <property type="protein sequence ID" value="KAB0642902.1"/>
    <property type="molecule type" value="Genomic_DNA"/>
</dbReference>
<protein>
    <submittedName>
        <fullName evidence="2">DUF2357 domain-containing protein</fullName>
    </submittedName>
</protein>
<dbReference type="Pfam" id="PF04411">
    <property type="entry name" value="PDDEXK_7"/>
    <property type="match status" value="1"/>
</dbReference>
<feature type="domain" description="DUF2357" evidence="1">
    <location>
        <begin position="95"/>
        <end position="343"/>
    </location>
</feature>
<accession>A0A6H9T590</accession>
<dbReference type="Pfam" id="PF09823">
    <property type="entry name" value="DUF2357"/>
    <property type="match status" value="1"/>
</dbReference>
<name>A0A6H9T590_9BURK</name>
<dbReference type="InterPro" id="IPR007505">
    <property type="entry name" value="PDDEXK_7"/>
</dbReference>
<sequence>MHAVSEAVALLRDPTGNVTAKLHIAVLPRRSSTPSATLWSVDSSGTTTNDSVGTVELLEGMEYRYTWESLGQSGCPLTADPEEVFQPDTTDGISGRLRPGLATGTVRVVLRTDIGTLGQMELEVRSRKLSYLSEYRWMLRDIAERMTELVMDRFAVSDASFELDETRDAVTLYQRFTFLRALFESENFQRALHEIIRRPHIAWDTTSESVRAGAGIRADSHILRQFTKGGSRSAWPDGSLKSVPSHFNRAQTEATHDTTPNRFVKFALEHWVRILGDIDRGLSKPQATPATTRGRREISAVKSQLEEVLHCDMFIDVGRLTRFPADDQVLHKREGYRDLFKAYVETEFAARLSWQSSPDVYGAGQRDVATLYEYWAFIQLSQVVAEAVGHTFDLSPLVHTRPDGLTVGIRTGIETVLTGEVNRLDRRMRVDLCFNRTYRRSAASVSSWTRPMRPDYSLLISPASGEPSPFEPIALHFDAKYRVDFVREIFGVDNEGENAATSESSTRLERGGALRDDLLKMHAYRDAIHRTAGAYVLYPGGDDEGERRQYSEYHELLPGLGAFVLRPTDTGIATGTSALRLFISDVLDHVAMRLTKHERSRYWLTETYDRSTLWRSPQTRTLPTLDASVLLGFVKDHDHWNWIRERKSYNVRAGARRGGVSPGAALLSSQLLLLYCPSTQEIAFARIVSDAEEITEVGMAAAGYPAPRGNYWCIQIQWLTHEHWLHGLTSQAIDTYVRNRGAMYGEPIRVLWSDVMSLSESA</sequence>
<comment type="caution">
    <text evidence="2">The sequence shown here is derived from an EMBL/GenBank/DDBJ whole genome shotgun (WGS) entry which is preliminary data.</text>
</comment>
<dbReference type="Proteomes" id="UP000430232">
    <property type="component" value="Unassembled WGS sequence"/>
</dbReference>
<dbReference type="InterPro" id="IPR018633">
    <property type="entry name" value="DUF2357"/>
</dbReference>
<organism evidence="2 3">
    <name type="scientific">Burkholderia latens</name>
    <dbReference type="NCBI Taxonomy" id="488446"/>
    <lineage>
        <taxon>Bacteria</taxon>
        <taxon>Pseudomonadati</taxon>
        <taxon>Pseudomonadota</taxon>
        <taxon>Betaproteobacteria</taxon>
        <taxon>Burkholderiales</taxon>
        <taxon>Burkholderiaceae</taxon>
        <taxon>Burkholderia</taxon>
        <taxon>Burkholderia cepacia complex</taxon>
    </lineage>
</organism>
<evidence type="ECO:0000313" key="2">
    <source>
        <dbReference type="EMBL" id="KAB0642902.1"/>
    </source>
</evidence>
<dbReference type="OrthoDB" id="32195at2"/>
<evidence type="ECO:0000259" key="1">
    <source>
        <dbReference type="Pfam" id="PF09823"/>
    </source>
</evidence>
<reference evidence="2 3" key="1">
    <citation type="submission" date="2019-09" db="EMBL/GenBank/DDBJ databases">
        <title>Draft genome sequences of 48 bacterial type strains from the CCUG.</title>
        <authorList>
            <person name="Tunovic T."/>
            <person name="Pineiro-Iglesias B."/>
            <person name="Unosson C."/>
            <person name="Inganas E."/>
            <person name="Ohlen M."/>
            <person name="Cardew S."/>
            <person name="Jensie-Markopoulos S."/>
            <person name="Salva-Serra F."/>
            <person name="Jaen-Luchoro D."/>
            <person name="Karlsson R."/>
            <person name="Svensson-Stadler L."/>
            <person name="Chun J."/>
            <person name="Moore E."/>
        </authorList>
    </citation>
    <scope>NUCLEOTIDE SEQUENCE [LARGE SCALE GENOMIC DNA]</scope>
    <source>
        <strain evidence="2 3">CCUG 54555</strain>
    </source>
</reference>
<keyword evidence="3" id="KW-1185">Reference proteome</keyword>
<evidence type="ECO:0000313" key="3">
    <source>
        <dbReference type="Proteomes" id="UP000430232"/>
    </source>
</evidence>
<proteinExistence type="predicted"/>
<gene>
    <name evidence="2" type="ORF">F7R21_10000</name>
</gene>
<dbReference type="AlphaFoldDB" id="A0A6H9T590"/>